<feature type="region of interest" description="Disordered" evidence="2">
    <location>
        <begin position="86"/>
        <end position="105"/>
    </location>
</feature>
<sequence>MLENMLVLKNYKRKFSEPLILLLCLTKVVISQEPEPSSLPPPQKLDGNQPDKTKPDDSHIKSKEEGPTSEDKSHLPLKVEGDGLVEFTTDATSTPTTTTTTSATISTSLVAALKAEEKNPDHTEPEGGHIEPGNAVSKEPNSTEECVDHAENCAPNAEYCKERSYRALMRRHCTRTCGHCPDSVGAQSSIQAKNVSNQPRHPDRHILRRRPLTGQIQEHLISINGNNRANEQPLDSAEPSDGCVDVSPRCELWNEHNFCNSTFFLLEVKQKFCSRTCSLCNVQQHLPQPLGQEISKENKQPTKTT</sequence>
<dbReference type="SMART" id="SM00254">
    <property type="entry name" value="ShKT"/>
    <property type="match status" value="2"/>
</dbReference>
<evidence type="ECO:0000256" key="2">
    <source>
        <dbReference type="SAM" id="MobiDB-lite"/>
    </source>
</evidence>
<feature type="compositionally biased region" description="Basic and acidic residues" evidence="2">
    <location>
        <begin position="116"/>
        <end position="129"/>
    </location>
</feature>
<reference evidence="4" key="1">
    <citation type="submission" date="2022-01" db="EMBL/GenBank/DDBJ databases">
        <title>Genome Sequence Resource for Two Populations of Ditylenchus destructor, the Migratory Endoparasitic Phytonematode.</title>
        <authorList>
            <person name="Zhang H."/>
            <person name="Lin R."/>
            <person name="Xie B."/>
        </authorList>
    </citation>
    <scope>NUCLEOTIDE SEQUENCE</scope>
    <source>
        <strain evidence="4">BazhouSP</strain>
    </source>
</reference>
<comment type="caution">
    <text evidence="4">The sequence shown here is derived from an EMBL/GenBank/DDBJ whole genome shotgun (WGS) entry which is preliminary data.</text>
</comment>
<dbReference type="EMBL" id="JAKKPZ010000011">
    <property type="protein sequence ID" value="KAI1715714.1"/>
    <property type="molecule type" value="Genomic_DNA"/>
</dbReference>
<feature type="disulfide bond" evidence="1">
    <location>
        <begin position="146"/>
        <end position="180"/>
    </location>
</feature>
<keyword evidence="1" id="KW-1015">Disulfide bond</keyword>
<evidence type="ECO:0000313" key="5">
    <source>
        <dbReference type="Proteomes" id="UP001201812"/>
    </source>
</evidence>
<dbReference type="InterPro" id="IPR003582">
    <property type="entry name" value="ShKT_dom"/>
</dbReference>
<dbReference type="PROSITE" id="PS51670">
    <property type="entry name" value="SHKT"/>
    <property type="match status" value="1"/>
</dbReference>
<feature type="domain" description="ShKT" evidence="3">
    <location>
        <begin position="146"/>
        <end position="180"/>
    </location>
</feature>
<dbReference type="Proteomes" id="UP001201812">
    <property type="component" value="Unassembled WGS sequence"/>
</dbReference>
<dbReference type="PANTHER" id="PTHR21724">
    <property type="entry name" value="SHKT DOMAIN-CONTAINING PROTEIN"/>
    <property type="match status" value="1"/>
</dbReference>
<feature type="compositionally biased region" description="Basic and acidic residues" evidence="2">
    <location>
        <begin position="49"/>
        <end position="76"/>
    </location>
</feature>
<feature type="compositionally biased region" description="Low complexity" evidence="2">
    <location>
        <begin position="88"/>
        <end position="105"/>
    </location>
</feature>
<dbReference type="AlphaFoldDB" id="A0AAD4N5Q0"/>
<keyword evidence="5" id="KW-1185">Reference proteome</keyword>
<feature type="region of interest" description="Disordered" evidence="2">
    <location>
        <begin position="33"/>
        <end position="76"/>
    </location>
</feature>
<dbReference type="Gene3D" id="1.10.10.1940">
    <property type="match status" value="2"/>
</dbReference>
<evidence type="ECO:0000256" key="1">
    <source>
        <dbReference type="PROSITE-ProRule" id="PRU01005"/>
    </source>
</evidence>
<organism evidence="4 5">
    <name type="scientific">Ditylenchus destructor</name>
    <dbReference type="NCBI Taxonomy" id="166010"/>
    <lineage>
        <taxon>Eukaryota</taxon>
        <taxon>Metazoa</taxon>
        <taxon>Ecdysozoa</taxon>
        <taxon>Nematoda</taxon>
        <taxon>Chromadorea</taxon>
        <taxon>Rhabditida</taxon>
        <taxon>Tylenchina</taxon>
        <taxon>Tylenchomorpha</taxon>
        <taxon>Sphaerularioidea</taxon>
        <taxon>Anguinidae</taxon>
        <taxon>Anguininae</taxon>
        <taxon>Ditylenchus</taxon>
    </lineage>
</organism>
<evidence type="ECO:0000259" key="3">
    <source>
        <dbReference type="PROSITE" id="PS51670"/>
    </source>
</evidence>
<feature type="region of interest" description="Disordered" evidence="2">
    <location>
        <begin position="116"/>
        <end position="143"/>
    </location>
</feature>
<gene>
    <name evidence="4" type="ORF">DdX_08039</name>
</gene>
<dbReference type="Pfam" id="PF01549">
    <property type="entry name" value="ShK"/>
    <property type="match status" value="2"/>
</dbReference>
<dbReference type="PANTHER" id="PTHR21724:SF109">
    <property type="entry name" value="SHKT DOMAIN-CONTAINING PROTEIN"/>
    <property type="match status" value="1"/>
</dbReference>
<proteinExistence type="predicted"/>
<protein>
    <submittedName>
        <fullName evidence="4">ShK domain-like domain-containing protein</fullName>
    </submittedName>
</protein>
<comment type="caution">
    <text evidence="1">Lacks conserved residue(s) required for the propagation of feature annotation.</text>
</comment>
<name>A0AAD4N5Q0_9BILA</name>
<accession>A0AAD4N5Q0</accession>
<evidence type="ECO:0000313" key="4">
    <source>
        <dbReference type="EMBL" id="KAI1715714.1"/>
    </source>
</evidence>